<dbReference type="GO" id="GO:0008270">
    <property type="term" value="F:zinc ion binding"/>
    <property type="evidence" value="ECO:0007669"/>
    <property type="project" value="UniProtKB-KW"/>
</dbReference>
<evidence type="ECO:0000313" key="3">
    <source>
        <dbReference type="EMBL" id="CAA9224625.1"/>
    </source>
</evidence>
<evidence type="ECO:0000256" key="1">
    <source>
        <dbReference type="PROSITE-ProRule" id="PRU00325"/>
    </source>
</evidence>
<proteinExistence type="predicted"/>
<protein>
    <recommendedName>
        <fullName evidence="2">SWIM-type domain-containing protein</fullName>
    </recommendedName>
</protein>
<dbReference type="PANTHER" id="PTHR38133:SF1">
    <property type="entry name" value="SLR1429 PROTEIN"/>
    <property type="match status" value="1"/>
</dbReference>
<keyword evidence="1" id="KW-0479">Metal-binding</keyword>
<dbReference type="PROSITE" id="PS50966">
    <property type="entry name" value="ZF_SWIM"/>
    <property type="match status" value="1"/>
</dbReference>
<name>A0A6J4HID0_9ACTN</name>
<reference evidence="3" key="1">
    <citation type="submission" date="2020-02" db="EMBL/GenBank/DDBJ databases">
        <authorList>
            <person name="Meier V. D."/>
        </authorList>
    </citation>
    <scope>NUCLEOTIDE SEQUENCE</scope>
    <source>
        <strain evidence="3">AVDCRST_MAG57</strain>
    </source>
</reference>
<dbReference type="PANTHER" id="PTHR38133">
    <property type="entry name" value="SLR1429 PROTEIN"/>
    <property type="match status" value="1"/>
</dbReference>
<dbReference type="EMBL" id="CADCTI010000072">
    <property type="protein sequence ID" value="CAA9224625.1"/>
    <property type="molecule type" value="Genomic_DNA"/>
</dbReference>
<keyword evidence="1" id="KW-0862">Zinc</keyword>
<sequence>MAIEFGATAWGRDWVRIAQPTGATRPNPALPRARTLARNDRVRAAHLTPGSISATVDDRTDRDVTLAFPPWTEAQRAVATDLLSGRRAGEDLPDELHRALTGAGAPPAPGADSVSGTCSCGKYPCAHFLAVLFEVARRLDERPASALALRGVTELDTVHRATRIPIARIDPVTFYGTTAAS</sequence>
<gene>
    <name evidence="3" type="ORF">AVDCRST_MAG57-828</name>
</gene>
<organism evidence="3">
    <name type="scientific">uncultured Blastococcus sp</name>
    <dbReference type="NCBI Taxonomy" id="217144"/>
    <lineage>
        <taxon>Bacteria</taxon>
        <taxon>Bacillati</taxon>
        <taxon>Actinomycetota</taxon>
        <taxon>Actinomycetes</taxon>
        <taxon>Geodermatophilales</taxon>
        <taxon>Geodermatophilaceae</taxon>
        <taxon>Blastococcus</taxon>
        <taxon>environmental samples</taxon>
    </lineage>
</organism>
<evidence type="ECO:0000259" key="2">
    <source>
        <dbReference type="PROSITE" id="PS50966"/>
    </source>
</evidence>
<keyword evidence="1" id="KW-0863">Zinc-finger</keyword>
<feature type="domain" description="SWIM-type" evidence="2">
    <location>
        <begin position="103"/>
        <end position="136"/>
    </location>
</feature>
<dbReference type="InterPro" id="IPR007527">
    <property type="entry name" value="Znf_SWIM"/>
</dbReference>
<accession>A0A6J4HID0</accession>
<dbReference type="AlphaFoldDB" id="A0A6J4HID0"/>